<evidence type="ECO:0000313" key="10">
    <source>
        <dbReference type="EMBL" id="KQM08708.1"/>
    </source>
</evidence>
<dbReference type="Pfam" id="PF04413">
    <property type="entry name" value="Glycos_transf_N"/>
    <property type="match status" value="1"/>
</dbReference>
<keyword evidence="8" id="KW-0472">Membrane</keyword>
<evidence type="ECO:0000256" key="5">
    <source>
        <dbReference type="ARBA" id="ARBA00031445"/>
    </source>
</evidence>
<dbReference type="AlphaFoldDB" id="A0A0Q4B7G6"/>
<dbReference type="STRING" id="1702214.AL399_05680"/>
<dbReference type="SUPFAM" id="SSF53756">
    <property type="entry name" value="UDP-Glycosyltransferase/glycogen phosphorylase"/>
    <property type="match status" value="1"/>
</dbReference>
<comment type="function">
    <text evidence="8">Involved in lipopolysaccharide (LPS) biosynthesis. Catalyzes the transfer of 3-deoxy-D-manno-octulosonate (Kdo) residue(s) from CMP-Kdo to lipid IV(A), the tetraacyldisaccharide-1,4'-bisphosphate precursor of lipid A.</text>
</comment>
<feature type="active site" description="Proton acceptor" evidence="7">
    <location>
        <position position="46"/>
    </location>
</feature>
<dbReference type="PANTHER" id="PTHR42755:SF1">
    <property type="entry name" value="3-DEOXY-D-MANNO-OCTULOSONIC ACID TRANSFERASE, MITOCHONDRIAL-RELATED"/>
    <property type="match status" value="1"/>
</dbReference>
<organism evidence="10 11">
    <name type="scientific">Candidatus [Bacteroides] periocalifornicus</name>
    <dbReference type="NCBI Taxonomy" id="1702214"/>
    <lineage>
        <taxon>Bacteria</taxon>
        <taxon>Pseudomonadati</taxon>
        <taxon>Bacteroidota</taxon>
    </lineage>
</organism>
<evidence type="ECO:0000256" key="7">
    <source>
        <dbReference type="PIRSR" id="PIRSR639901-1"/>
    </source>
</evidence>
<feature type="domain" description="3-deoxy-D-manno-octulosonic-acid transferase N-terminal" evidence="9">
    <location>
        <begin position="19"/>
        <end position="192"/>
    </location>
</feature>
<dbReference type="PANTHER" id="PTHR42755">
    <property type="entry name" value="3-DEOXY-MANNO-OCTULOSONATE CYTIDYLYLTRANSFERASE"/>
    <property type="match status" value="1"/>
</dbReference>
<dbReference type="InterPro" id="IPR039901">
    <property type="entry name" value="Kdotransferase"/>
</dbReference>
<evidence type="ECO:0000256" key="8">
    <source>
        <dbReference type="RuleBase" id="RU365103"/>
    </source>
</evidence>
<dbReference type="GO" id="GO:0009245">
    <property type="term" value="P:lipid A biosynthetic process"/>
    <property type="evidence" value="ECO:0007669"/>
    <property type="project" value="TreeGrafter"/>
</dbReference>
<evidence type="ECO:0000256" key="6">
    <source>
        <dbReference type="ARBA" id="ARBA00049183"/>
    </source>
</evidence>
<gene>
    <name evidence="10" type="ORF">AL399_05680</name>
</gene>
<comment type="catalytic activity">
    <reaction evidence="6 8">
        <text>lipid IVA (E. coli) + CMP-3-deoxy-beta-D-manno-octulosonate = alpha-Kdo-(2-&gt;6)-lipid IVA (E. coli) + CMP + H(+)</text>
        <dbReference type="Rhea" id="RHEA:28066"/>
        <dbReference type="ChEBI" id="CHEBI:15378"/>
        <dbReference type="ChEBI" id="CHEBI:58603"/>
        <dbReference type="ChEBI" id="CHEBI:60364"/>
        <dbReference type="ChEBI" id="CHEBI:60377"/>
        <dbReference type="ChEBI" id="CHEBI:85987"/>
        <dbReference type="EC" id="2.4.99.12"/>
    </reaction>
</comment>
<dbReference type="EC" id="2.4.99.12" evidence="2 8"/>
<comment type="subcellular location">
    <subcellularLocation>
        <location evidence="8">Cell membrane</location>
    </subcellularLocation>
</comment>
<comment type="pathway">
    <text evidence="1 8">Bacterial outer membrane biogenesis; LPS core biosynthesis.</text>
</comment>
<name>A0A0Q4B7G6_9BACT</name>
<comment type="caution">
    <text evidence="10">The sequence shown here is derived from an EMBL/GenBank/DDBJ whole genome shotgun (WGS) entry which is preliminary data.</text>
</comment>
<sequence length="404" mass="45855">MPDRFWHAKARLWVEGRHGWEEKLRNGIKRTDGDRTVWFHCASLGEFEQGRRVMEQFMAQHPGWRLVVSFFSPSGYTVRQNYPLASCVCYLPLDTARNARRFLEIVRPSLAFFVKYELWYNYLRLLHQQGIPTFLISAIFRPSQPFFRWWGRAYRRWLGYFTRVFVQDAESLALLNRYGISNAQVAGDTRFDRVREAAQHAEPLAQLSSFFANRHTLVAGSTWPPDEAGLVEVAKRLPDEWCMVLIPHEIDVRRIAQWRESIGRPSLLYSELGGQCASAEYRILVVDTVGLLLRLYQYATLAYVGGGFGVGIHNTLEPAAFGVGVVFGPNYQRFREAVGLVDTTAALPVDRVEKIPNQLLSLMASPEQLASMGQAATHYVQMHTGATARILGVVGETLGENPEG</sequence>
<keyword evidence="11" id="KW-1185">Reference proteome</keyword>
<dbReference type="PATRIC" id="fig|1702214.3.peg.361"/>
<evidence type="ECO:0000313" key="11">
    <source>
        <dbReference type="Proteomes" id="UP000054172"/>
    </source>
</evidence>
<evidence type="ECO:0000256" key="2">
    <source>
        <dbReference type="ARBA" id="ARBA00012621"/>
    </source>
</evidence>
<comment type="similarity">
    <text evidence="8">Belongs to the glycosyltransferase group 1 family.</text>
</comment>
<protein>
    <recommendedName>
        <fullName evidence="3 8">3-deoxy-D-manno-octulosonic acid transferase</fullName>
        <shortName evidence="8">Kdo transferase</shortName>
        <ecNumber evidence="2 8">2.4.99.12</ecNumber>
    </recommendedName>
    <alternativeName>
        <fullName evidence="5 8">Lipid IV(A) 3-deoxy-D-manno-octulosonic acid transferase</fullName>
    </alternativeName>
</protein>
<evidence type="ECO:0000259" key="9">
    <source>
        <dbReference type="Pfam" id="PF04413"/>
    </source>
</evidence>
<evidence type="ECO:0000256" key="3">
    <source>
        <dbReference type="ARBA" id="ARBA00019077"/>
    </source>
</evidence>
<evidence type="ECO:0000256" key="4">
    <source>
        <dbReference type="ARBA" id="ARBA00022679"/>
    </source>
</evidence>
<accession>A0A0Q4B7G6</accession>
<proteinExistence type="inferred from homology"/>
<keyword evidence="8" id="KW-1003">Cell membrane</keyword>
<dbReference type="UniPathway" id="UPA00958"/>
<dbReference type="Gene3D" id="3.40.50.2000">
    <property type="entry name" value="Glycogen Phosphorylase B"/>
    <property type="match status" value="1"/>
</dbReference>
<dbReference type="GO" id="GO:0009244">
    <property type="term" value="P:lipopolysaccharide core region biosynthetic process"/>
    <property type="evidence" value="ECO:0007669"/>
    <property type="project" value="UniProtKB-UniRule"/>
</dbReference>
<dbReference type="InterPro" id="IPR038107">
    <property type="entry name" value="Glycos_transf_N_sf"/>
</dbReference>
<keyword evidence="8" id="KW-0448">Lipopolysaccharide biosynthesis</keyword>
<dbReference type="Proteomes" id="UP000054172">
    <property type="component" value="Unassembled WGS sequence"/>
</dbReference>
<keyword evidence="4 8" id="KW-0808">Transferase</keyword>
<evidence type="ECO:0000256" key="1">
    <source>
        <dbReference type="ARBA" id="ARBA00004713"/>
    </source>
</evidence>
<dbReference type="InterPro" id="IPR007507">
    <property type="entry name" value="Glycos_transf_N"/>
</dbReference>
<dbReference type="Gene3D" id="3.40.50.11720">
    <property type="entry name" value="3-Deoxy-D-manno-octulosonic-acid transferase, N-terminal domain"/>
    <property type="match status" value="1"/>
</dbReference>
<dbReference type="GO" id="GO:0005886">
    <property type="term" value="C:plasma membrane"/>
    <property type="evidence" value="ECO:0007669"/>
    <property type="project" value="UniProtKB-SubCell"/>
</dbReference>
<dbReference type="GO" id="GO:0043842">
    <property type="term" value="F:Kdo transferase activity"/>
    <property type="evidence" value="ECO:0007669"/>
    <property type="project" value="UniProtKB-EC"/>
</dbReference>
<dbReference type="EMBL" id="LIIK01000024">
    <property type="protein sequence ID" value="KQM08708.1"/>
    <property type="molecule type" value="Genomic_DNA"/>
</dbReference>
<reference evidence="10" key="1">
    <citation type="submission" date="2015-08" db="EMBL/GenBank/DDBJ databases">
        <title>Candidatus Bacteriodes Periocalifornicus.</title>
        <authorList>
            <person name="McLean J.S."/>
            <person name="Kelley S."/>
        </authorList>
    </citation>
    <scope>NUCLEOTIDE SEQUENCE [LARGE SCALE GENOMIC DNA]</scope>
    <source>
        <strain evidence="10">12B</strain>
    </source>
</reference>